<evidence type="ECO:0008006" key="3">
    <source>
        <dbReference type="Google" id="ProtNLM"/>
    </source>
</evidence>
<dbReference type="Proteomes" id="UP000030564">
    <property type="component" value="Unassembled WGS sequence"/>
</dbReference>
<dbReference type="EMBL" id="JSFK01000027">
    <property type="protein sequence ID" value="KHA71016.1"/>
    <property type="molecule type" value="Genomic_DNA"/>
</dbReference>
<organism evidence="1 2">
    <name type="scientific">Pseudomonas chlororaphis</name>
    <dbReference type="NCBI Taxonomy" id="587753"/>
    <lineage>
        <taxon>Bacteria</taxon>
        <taxon>Pseudomonadati</taxon>
        <taxon>Pseudomonadota</taxon>
        <taxon>Gammaproteobacteria</taxon>
        <taxon>Pseudomonadales</taxon>
        <taxon>Pseudomonadaceae</taxon>
        <taxon>Pseudomonas</taxon>
    </lineage>
</organism>
<dbReference type="SUPFAM" id="SSF51120">
    <property type="entry name" value="beta-Roll"/>
    <property type="match status" value="1"/>
</dbReference>
<evidence type="ECO:0000313" key="1">
    <source>
        <dbReference type="EMBL" id="KHA71016.1"/>
    </source>
</evidence>
<dbReference type="PATRIC" id="fig|587753.9.peg.3244"/>
<sequence>MIRNASLEIAEITDAVVITDMRFESNEHHASTIDLKHGTDETTSTIVKSKVDQLRLADSVFGPLQIGNISITRASLDALGATFDGLPLNGRNTFFRVPKRSFINALQFSAVNIEQHMKSTTGQDSYLLTTLLFEMASERPLTAPHLIREDSQAITDKGSYRRKLVKLLSAAQKLDLYHANLPRHNPRWVAVTKSYATLGSSVGIQGFGIFMGLRGVVDAIKVDNTTEVVINSVGIGTEVGSIVVDIAVSKIASNMLSAGQVALMDFAKTRFALRLGRSGGLIGGALTLPFDIFTAVRSINAGENATGKEALDHYVSAGLSITSAAMTIILGTAALAGFSFAGPVGLAAGAILAIGSQIYGAVRVVDDIDDYIELTLEERWRTGWFSFCMMEPDQAVQNRYLVAKTRFQHAKQLKETARKLLDGQLKDTTEAIVNGKFEVHLKPTRVLKRNWWTKQDSWETIQVPEIRGGDDVIDARDGVTKDTPGAELGTAAENKSILWFISDGQDAINGVQNKPNSFHYRSGKKQLTGGEKNDRFVFESAGERLGQEARTSEYSTLKGGEGIDTLILGGVNQTSSSGNKGYDIDLLAQTLQIITTDPSADGGEKQTLHSLLDSIENVETVIRASSVVTGSAQRNVINSRGKDTINAGPGNDRIHLSHAGAVASGESGIDEYIIDHVSGRTTIIEDGTDESIVLLNWKYELIDSWVIEEGSLIIRSRFAFEDNPKSVVVIQGIYKKHQDKFVLQNNKLTFVTKDGYSLRLPDPPELPENVENGHEFDIEIIVVKKGIPETAIILHTPECVINHQNDVSYYLPRSRKNTTIWAVKRTEVVIRLHLDYDISELTKVEAHFGSGEWKKNGEFFVGCNLLYHFGHNTIIFKEFSYAEGGSDPRNMIKILRTMAVYPNYRVVLIFKDGVTVNVALAPETDVCPLESHNPYGFDRWKTPFSLPLSRRADQTPFTLPETRPFKFDRAGCGSLFSYPEQTTIQNLEGAGSTYLIHLVADIAIKLSTPGALANAPERLPYSSTWDLDATALGKVEISLENNQLHVGTCIVHLPEYESEDLIDQVRVITENGIVHTVDLSFDRVYFDGLDARFFEAPDSATVLPEAFASMVNNEIKVRNIVLADNRPGALSYNFPAYGWILRSDKSRVEYSALQVINRCSHQDLTLFTPPPLMNVPVA</sequence>
<comment type="caution">
    <text evidence="1">The sequence shown here is derived from an EMBL/GenBank/DDBJ whole genome shotgun (WGS) entry which is preliminary data.</text>
</comment>
<accession>A0A0A6FE08</accession>
<proteinExistence type="predicted"/>
<name>A0A0A6FE08_9PSED</name>
<dbReference type="AlphaFoldDB" id="A0A0A6FE08"/>
<evidence type="ECO:0000313" key="2">
    <source>
        <dbReference type="Proteomes" id="UP000030564"/>
    </source>
</evidence>
<dbReference type="InterPro" id="IPR011049">
    <property type="entry name" value="Serralysin-like_metalloprot_C"/>
</dbReference>
<protein>
    <recommendedName>
        <fullName evidence="3">Calcium-binding protein</fullName>
    </recommendedName>
</protein>
<reference evidence="1 2" key="1">
    <citation type="submission" date="2014-10" db="EMBL/GenBank/DDBJ databases">
        <title>Draft genome sequence of Pseudomonas chlororaphis EA105.</title>
        <authorList>
            <person name="McCully L.M."/>
            <person name="Bitzer A.S."/>
            <person name="Spence C."/>
            <person name="Bais H."/>
            <person name="Silby M.W."/>
        </authorList>
    </citation>
    <scope>NUCLEOTIDE SEQUENCE [LARGE SCALE GENOMIC DNA]</scope>
    <source>
        <strain evidence="1 2">EA105</strain>
    </source>
</reference>
<gene>
    <name evidence="1" type="ORF">NZ35_22885</name>
</gene>